<evidence type="ECO:0000313" key="5">
    <source>
        <dbReference type="Proteomes" id="UP000289821"/>
    </source>
</evidence>
<comment type="caution">
    <text evidence="4">The sequence shown here is derived from an EMBL/GenBank/DDBJ whole genome shotgun (WGS) entry which is preliminary data.</text>
</comment>
<dbReference type="Pfam" id="PF01522">
    <property type="entry name" value="Polysacc_deac_1"/>
    <property type="match status" value="1"/>
</dbReference>
<dbReference type="GO" id="GO:0046872">
    <property type="term" value="F:metal ion binding"/>
    <property type="evidence" value="ECO:0007669"/>
    <property type="project" value="UniProtKB-KW"/>
</dbReference>
<keyword evidence="2" id="KW-0378">Hydrolase</keyword>
<dbReference type="InterPro" id="IPR050248">
    <property type="entry name" value="Polysacc_deacetylase_ArnD"/>
</dbReference>
<name>A0A4Q0NQE5_9FLAO</name>
<evidence type="ECO:0000313" key="4">
    <source>
        <dbReference type="EMBL" id="RXG12699.1"/>
    </source>
</evidence>
<dbReference type="AlphaFoldDB" id="A0A4Q0NQE5"/>
<evidence type="ECO:0000259" key="3">
    <source>
        <dbReference type="PROSITE" id="PS51677"/>
    </source>
</evidence>
<dbReference type="PROSITE" id="PS51677">
    <property type="entry name" value="NODB"/>
    <property type="match status" value="1"/>
</dbReference>
<dbReference type="Proteomes" id="UP000289821">
    <property type="component" value="Unassembled WGS sequence"/>
</dbReference>
<dbReference type="RefSeq" id="WP_128762356.1">
    <property type="nucleotide sequence ID" value="NZ_QOVI01000006.1"/>
</dbReference>
<accession>A0A4Q0NQE5</accession>
<reference evidence="4 5" key="1">
    <citation type="submission" date="2018-07" db="EMBL/GenBank/DDBJ databases">
        <title>Leeuwenhoekiella genomics.</title>
        <authorList>
            <person name="Tahon G."/>
            <person name="Willems A."/>
        </authorList>
    </citation>
    <scope>NUCLEOTIDE SEQUENCE [LARGE SCALE GENOMIC DNA]</scope>
    <source>
        <strain evidence="4 5">R-50232</strain>
    </source>
</reference>
<protein>
    <submittedName>
        <fullName evidence="4">Polysaccharide deacetylase</fullName>
    </submittedName>
</protein>
<dbReference type="GO" id="GO:0016020">
    <property type="term" value="C:membrane"/>
    <property type="evidence" value="ECO:0007669"/>
    <property type="project" value="TreeGrafter"/>
</dbReference>
<dbReference type="PANTHER" id="PTHR10587:SF133">
    <property type="entry name" value="CHITIN DEACETYLASE 1-RELATED"/>
    <property type="match status" value="1"/>
</dbReference>
<dbReference type="InterPro" id="IPR002509">
    <property type="entry name" value="NODB_dom"/>
</dbReference>
<keyword evidence="5" id="KW-1185">Reference proteome</keyword>
<dbReference type="InterPro" id="IPR011330">
    <property type="entry name" value="Glyco_hydro/deAcase_b/a-brl"/>
</dbReference>
<feature type="domain" description="NodB homology" evidence="3">
    <location>
        <begin position="42"/>
        <end position="265"/>
    </location>
</feature>
<evidence type="ECO:0000256" key="2">
    <source>
        <dbReference type="ARBA" id="ARBA00022801"/>
    </source>
</evidence>
<dbReference type="EMBL" id="QOVI01000006">
    <property type="protein sequence ID" value="RXG12699.1"/>
    <property type="molecule type" value="Genomic_DNA"/>
</dbReference>
<organism evidence="4 5">
    <name type="scientific">Leeuwenhoekiella aestuarii</name>
    <dbReference type="NCBI Taxonomy" id="2249426"/>
    <lineage>
        <taxon>Bacteria</taxon>
        <taxon>Pseudomonadati</taxon>
        <taxon>Bacteroidota</taxon>
        <taxon>Flavobacteriia</taxon>
        <taxon>Flavobacteriales</taxon>
        <taxon>Flavobacteriaceae</taxon>
        <taxon>Leeuwenhoekiella</taxon>
    </lineage>
</organism>
<sequence length="321" mass="37031">MKTKSIKTIIIITPLLPLITRTMKCIILTLIFFTASISVAQPTVSFTFDDGSLSKRANYEFEEWNDMILSALDDAQIKAIIFVKTEGKSTDKGKHLLETWNDKGHLIANHTYSHPNFNKEEINAEDFRTELLRADSLISSYSNYVKLFRFPYLKEGNTREEIDSIRQIMKSLGYKNGYVTIDASDWFISSRLRKRLGQNPNASIEAFKNFYLEHLFERASYYENLSYELTGRHIKHTLLLHHNLAAALFLDDLIAMFKSKGWKVVSADEAFKDPIFEQTPNHAGESIIWALAKDSGKYEDQLRYPAEDSRYEQARMDELGL</sequence>
<dbReference type="Gene3D" id="3.20.20.370">
    <property type="entry name" value="Glycoside hydrolase/deacetylase"/>
    <property type="match status" value="1"/>
</dbReference>
<proteinExistence type="predicted"/>
<keyword evidence="1" id="KW-0479">Metal-binding</keyword>
<evidence type="ECO:0000256" key="1">
    <source>
        <dbReference type="ARBA" id="ARBA00022723"/>
    </source>
</evidence>
<dbReference type="GO" id="GO:0016810">
    <property type="term" value="F:hydrolase activity, acting on carbon-nitrogen (but not peptide) bonds"/>
    <property type="evidence" value="ECO:0007669"/>
    <property type="project" value="InterPro"/>
</dbReference>
<gene>
    <name evidence="4" type="ORF">DSM04_106182</name>
</gene>
<dbReference type="PANTHER" id="PTHR10587">
    <property type="entry name" value="GLYCOSYL TRANSFERASE-RELATED"/>
    <property type="match status" value="1"/>
</dbReference>
<dbReference type="SUPFAM" id="SSF88713">
    <property type="entry name" value="Glycoside hydrolase/deacetylase"/>
    <property type="match status" value="1"/>
</dbReference>
<dbReference type="GO" id="GO:0005975">
    <property type="term" value="P:carbohydrate metabolic process"/>
    <property type="evidence" value="ECO:0007669"/>
    <property type="project" value="InterPro"/>
</dbReference>